<feature type="domain" description="LysM" evidence="3">
    <location>
        <begin position="51"/>
        <end position="95"/>
    </location>
</feature>
<dbReference type="GO" id="GO:0005975">
    <property type="term" value="P:carbohydrate metabolic process"/>
    <property type="evidence" value="ECO:0007669"/>
    <property type="project" value="InterPro"/>
</dbReference>
<dbReference type="SUPFAM" id="SSF51445">
    <property type="entry name" value="(Trans)glycosidases"/>
    <property type="match status" value="1"/>
</dbReference>
<organism evidence="5 6">
    <name type="scientific">Bacillus aerolatus</name>
    <dbReference type="NCBI Taxonomy" id="2653354"/>
    <lineage>
        <taxon>Bacteria</taxon>
        <taxon>Bacillati</taxon>
        <taxon>Bacillota</taxon>
        <taxon>Bacilli</taxon>
        <taxon>Bacillales</taxon>
        <taxon>Bacillaceae</taxon>
        <taxon>Bacillus</taxon>
    </lineage>
</organism>
<sequence length="470" mass="53718">MIIHVIRRGETLSQLARQYGVSASQIAAANELPDRNRLVIGQALIIPVLARRHTVRSGETLRRIAQMYGVTVSDIVQANQISDPERINPGAVLYIPARKHTVQEGETLWQIAEHYGAEVQELMRLNNIQNPSAIYPGLVLQLPLERPVIDVNAYTIEMGEEGARQVREIGDYLTYVSPFAYIMKADGGLESINDAATIQAARAEQVIPMMSITNFTSRDPGSRLAQTILGSRELQERLLTNVIRIMKNKGYQGLNVDFENVFPADRERYNQFLQRAVDRLHPEGFFVSTALAPKTRADQPGLLYEAHDYEAHGRIVDFVVLMTYEWGYRLGPPQAISPLNQIRRVLDYAVSVIPRNKIFFGFQLYARDWLLPHRQGQEAQTFDMQEAVRRATKYGAAIQYNTAAQSPFYRYTDERGRTHEVWFEDARSAQAKFDIVKEYGLRGISYWVLGYPFPQNWRLLQDNFRIRKIG</sequence>
<dbReference type="InterPro" id="IPR018392">
    <property type="entry name" value="LysM"/>
</dbReference>
<reference evidence="5 6" key="1">
    <citation type="submission" date="2019-10" db="EMBL/GenBank/DDBJ databases">
        <title>Bacillus aerolatum sp. nov., isolated from bioaerosol of sport playgrounds.</title>
        <authorList>
            <person name="Chen P."/>
            <person name="Zhang G."/>
        </authorList>
    </citation>
    <scope>NUCLEOTIDE SEQUENCE [LARGE SCALE GENOMIC DNA]</scope>
    <source>
        <strain evidence="5 6">CX253</strain>
    </source>
</reference>
<proteinExistence type="predicted"/>
<dbReference type="SMART" id="SM00636">
    <property type="entry name" value="Glyco_18"/>
    <property type="match status" value="1"/>
</dbReference>
<dbReference type="InterPro" id="IPR041704">
    <property type="entry name" value="CFLE_GH18"/>
</dbReference>
<dbReference type="SMART" id="SM00257">
    <property type="entry name" value="LysM"/>
    <property type="match status" value="3"/>
</dbReference>
<dbReference type="AlphaFoldDB" id="A0A6I1FMZ9"/>
<keyword evidence="6" id="KW-1185">Reference proteome</keyword>
<keyword evidence="2" id="KW-0326">Glycosidase</keyword>
<evidence type="ECO:0000256" key="2">
    <source>
        <dbReference type="ARBA" id="ARBA00023295"/>
    </source>
</evidence>
<keyword evidence="1" id="KW-0378">Hydrolase</keyword>
<feature type="domain" description="LysM" evidence="3">
    <location>
        <begin position="98"/>
        <end position="142"/>
    </location>
</feature>
<dbReference type="EMBL" id="WEIO01000001">
    <property type="protein sequence ID" value="KAB7708641.1"/>
    <property type="molecule type" value="Genomic_DNA"/>
</dbReference>
<dbReference type="PANTHER" id="PTHR46066:SF2">
    <property type="entry name" value="CHITINASE DOMAIN-CONTAINING PROTEIN 1"/>
    <property type="match status" value="1"/>
</dbReference>
<gene>
    <name evidence="5" type="ORF">F9802_00325</name>
</gene>
<dbReference type="PANTHER" id="PTHR46066">
    <property type="entry name" value="CHITINASE DOMAIN-CONTAINING PROTEIN 1 FAMILY MEMBER"/>
    <property type="match status" value="1"/>
</dbReference>
<dbReference type="InterPro" id="IPR029070">
    <property type="entry name" value="Chitinase_insertion_sf"/>
</dbReference>
<dbReference type="PROSITE" id="PS51910">
    <property type="entry name" value="GH18_2"/>
    <property type="match status" value="1"/>
</dbReference>
<dbReference type="PROSITE" id="PS51782">
    <property type="entry name" value="LYSM"/>
    <property type="match status" value="3"/>
</dbReference>
<dbReference type="Gene3D" id="3.10.50.10">
    <property type="match status" value="1"/>
</dbReference>
<name>A0A6I1FMZ9_9BACI</name>
<evidence type="ECO:0000259" key="4">
    <source>
        <dbReference type="PROSITE" id="PS51910"/>
    </source>
</evidence>
<dbReference type="InterPro" id="IPR017853">
    <property type="entry name" value="GH"/>
</dbReference>
<dbReference type="Pfam" id="PF01476">
    <property type="entry name" value="LysM"/>
    <property type="match status" value="3"/>
</dbReference>
<dbReference type="CDD" id="cd02874">
    <property type="entry name" value="GH18_CFLE_spore_hydrolase"/>
    <property type="match status" value="1"/>
</dbReference>
<accession>A0A6I1FMZ9</accession>
<dbReference type="InterPro" id="IPR001223">
    <property type="entry name" value="Glyco_hydro18_cat"/>
</dbReference>
<dbReference type="GO" id="GO:0012505">
    <property type="term" value="C:endomembrane system"/>
    <property type="evidence" value="ECO:0007669"/>
    <property type="project" value="TreeGrafter"/>
</dbReference>
<evidence type="ECO:0000256" key="1">
    <source>
        <dbReference type="ARBA" id="ARBA00022801"/>
    </source>
</evidence>
<dbReference type="Gene3D" id="3.20.20.80">
    <property type="entry name" value="Glycosidases"/>
    <property type="match status" value="1"/>
</dbReference>
<protein>
    <submittedName>
        <fullName evidence="5">LysM peptidoglycan-binding domain-containing protein</fullName>
    </submittedName>
</protein>
<dbReference type="InterPro" id="IPR036779">
    <property type="entry name" value="LysM_dom_sf"/>
</dbReference>
<dbReference type="GO" id="GO:0016798">
    <property type="term" value="F:hydrolase activity, acting on glycosyl bonds"/>
    <property type="evidence" value="ECO:0007669"/>
    <property type="project" value="UniProtKB-KW"/>
</dbReference>
<dbReference type="Pfam" id="PF00704">
    <property type="entry name" value="Glyco_hydro_18"/>
    <property type="match status" value="1"/>
</dbReference>
<dbReference type="InterPro" id="IPR011583">
    <property type="entry name" value="Chitinase_II/V-like_cat"/>
</dbReference>
<evidence type="ECO:0000259" key="3">
    <source>
        <dbReference type="PROSITE" id="PS51782"/>
    </source>
</evidence>
<evidence type="ECO:0000313" key="5">
    <source>
        <dbReference type="EMBL" id="KAB7708641.1"/>
    </source>
</evidence>
<feature type="domain" description="LysM" evidence="3">
    <location>
        <begin position="2"/>
        <end position="46"/>
    </location>
</feature>
<dbReference type="Gene3D" id="3.10.350.10">
    <property type="entry name" value="LysM domain"/>
    <property type="match status" value="3"/>
</dbReference>
<dbReference type="GO" id="GO:0070492">
    <property type="term" value="F:oligosaccharide binding"/>
    <property type="evidence" value="ECO:0007669"/>
    <property type="project" value="TreeGrafter"/>
</dbReference>
<evidence type="ECO:0000313" key="6">
    <source>
        <dbReference type="Proteomes" id="UP000429595"/>
    </source>
</evidence>
<dbReference type="Proteomes" id="UP000429595">
    <property type="component" value="Unassembled WGS sequence"/>
</dbReference>
<dbReference type="CDD" id="cd00118">
    <property type="entry name" value="LysM"/>
    <property type="match status" value="3"/>
</dbReference>
<dbReference type="SUPFAM" id="SSF54106">
    <property type="entry name" value="LysM domain"/>
    <property type="match status" value="3"/>
</dbReference>
<comment type="caution">
    <text evidence="5">The sequence shown here is derived from an EMBL/GenBank/DDBJ whole genome shotgun (WGS) entry which is preliminary data.</text>
</comment>
<feature type="domain" description="GH18" evidence="4">
    <location>
        <begin position="149"/>
        <end position="470"/>
    </location>
</feature>
<dbReference type="GO" id="GO:0008061">
    <property type="term" value="F:chitin binding"/>
    <property type="evidence" value="ECO:0007669"/>
    <property type="project" value="InterPro"/>
</dbReference>
<dbReference type="RefSeq" id="WP_152149166.1">
    <property type="nucleotide sequence ID" value="NZ_WEIO01000001.1"/>
</dbReference>